<comment type="caution">
    <text evidence="1">The sequence shown here is derived from an EMBL/GenBank/DDBJ whole genome shotgun (WGS) entry which is preliminary data.</text>
</comment>
<name>A0A0F9CXP3_9ZZZZ</name>
<accession>A0A0F9CXP3</accession>
<feature type="non-terminal residue" evidence="1">
    <location>
        <position position="1"/>
    </location>
</feature>
<sequence length="74" mass="7878">TVEEYDPGSDTWTELTAFGFGAQIVDVVFRRVVASIGAVPEDGHYGSRLRAVYTIGGSAGQSFTFSLSVQGKAF</sequence>
<reference evidence="1" key="1">
    <citation type="journal article" date="2015" name="Nature">
        <title>Complex archaea that bridge the gap between prokaryotes and eukaryotes.</title>
        <authorList>
            <person name="Spang A."/>
            <person name="Saw J.H."/>
            <person name="Jorgensen S.L."/>
            <person name="Zaremba-Niedzwiedzka K."/>
            <person name="Martijn J."/>
            <person name="Lind A.E."/>
            <person name="van Eijk R."/>
            <person name="Schleper C."/>
            <person name="Guy L."/>
            <person name="Ettema T.J."/>
        </authorList>
    </citation>
    <scope>NUCLEOTIDE SEQUENCE</scope>
</reference>
<protein>
    <submittedName>
        <fullName evidence="1">Uncharacterized protein</fullName>
    </submittedName>
</protein>
<gene>
    <name evidence="1" type="ORF">LCGC14_2556070</name>
</gene>
<proteinExistence type="predicted"/>
<dbReference type="AlphaFoldDB" id="A0A0F9CXP3"/>
<dbReference type="EMBL" id="LAZR01042072">
    <property type="protein sequence ID" value="KKL10411.1"/>
    <property type="molecule type" value="Genomic_DNA"/>
</dbReference>
<evidence type="ECO:0000313" key="1">
    <source>
        <dbReference type="EMBL" id="KKL10411.1"/>
    </source>
</evidence>
<organism evidence="1">
    <name type="scientific">marine sediment metagenome</name>
    <dbReference type="NCBI Taxonomy" id="412755"/>
    <lineage>
        <taxon>unclassified sequences</taxon>
        <taxon>metagenomes</taxon>
        <taxon>ecological metagenomes</taxon>
    </lineage>
</organism>